<dbReference type="InterPro" id="IPR051017">
    <property type="entry name" value="Aldolase-II_Adducin_sf"/>
</dbReference>
<dbReference type="Gene3D" id="3.40.225.10">
    <property type="entry name" value="Class II aldolase/adducin N-terminal domain"/>
    <property type="match status" value="1"/>
</dbReference>
<dbReference type="RefSeq" id="XP_018132019.1">
    <property type="nucleotide sequence ID" value="XM_018272649.2"/>
</dbReference>
<feature type="domain" description="Class II aldolase/adducin N-terminal" evidence="2">
    <location>
        <begin position="76"/>
        <end position="258"/>
    </location>
</feature>
<dbReference type="PANTHER" id="PTHR10672">
    <property type="entry name" value="ADDUCIN"/>
    <property type="match status" value="1"/>
</dbReference>
<protein>
    <recommendedName>
        <fullName evidence="2">Class II aldolase/adducin N-terminal domain-containing protein</fullName>
    </recommendedName>
</protein>
<evidence type="ECO:0000313" key="4">
    <source>
        <dbReference type="Proteomes" id="UP000091956"/>
    </source>
</evidence>
<dbReference type="Pfam" id="PF00596">
    <property type="entry name" value="Aldolase_II"/>
    <property type="match status" value="1"/>
</dbReference>
<evidence type="ECO:0000259" key="2">
    <source>
        <dbReference type="SMART" id="SM01007"/>
    </source>
</evidence>
<evidence type="ECO:0000256" key="1">
    <source>
        <dbReference type="SAM" id="MobiDB-lite"/>
    </source>
</evidence>
<gene>
    <name evidence="3" type="ORF">VE01_03151</name>
</gene>
<dbReference type="EMBL" id="KV460217">
    <property type="protein sequence ID" value="OBT98286.1"/>
    <property type="molecule type" value="Genomic_DNA"/>
</dbReference>
<sequence length="311" mass="34243">MEASTVTSTVTSTHEDISGKLLPIPADTPSSQNTVADNGSSFFEEVHFLGDKAGKVTIRSPPRFDNIEDQRKYQKQHLAVAFRVFARQGFDEGVAGHISLRDPLNPEYFWINPLSTHFSQIRVSDLVLVNEQGEVQPEGAQAAINGPAFAIHSEIHKARPDLNAACHAHSVYGKAFSCFGRPIEMIYQDALRFYNDLAVYPRYGGTVISTEEGARIAKSLGNCRSIILQNHGMITCGATVDEAAFLFIALDRCCHAQLLANAASGPGWEKIIIGKEEAEMTHKKSGNSSKMWLAFQPYYDQVVKNEPDVLT</sequence>
<dbReference type="GO" id="GO:0005856">
    <property type="term" value="C:cytoskeleton"/>
    <property type="evidence" value="ECO:0007669"/>
    <property type="project" value="TreeGrafter"/>
</dbReference>
<dbReference type="NCBIfam" id="NF004855">
    <property type="entry name" value="PRK06208.1"/>
    <property type="match status" value="1"/>
</dbReference>
<dbReference type="InterPro" id="IPR036409">
    <property type="entry name" value="Aldolase_II/adducin_N_sf"/>
</dbReference>
<dbReference type="GeneID" id="28836537"/>
<reference evidence="4" key="2">
    <citation type="journal article" date="2018" name="Nat. Commun.">
        <title>Extreme sensitivity to ultraviolet light in the fungal pathogen causing white-nose syndrome of bats.</title>
        <authorList>
            <person name="Palmer J.M."/>
            <person name="Drees K.P."/>
            <person name="Foster J.T."/>
            <person name="Lindner D.L."/>
        </authorList>
    </citation>
    <scope>NUCLEOTIDE SEQUENCE [LARGE SCALE GENOMIC DNA]</scope>
    <source>
        <strain evidence="4">UAMH 10579</strain>
    </source>
</reference>
<dbReference type="SUPFAM" id="SSF53639">
    <property type="entry name" value="AraD/HMP-PK domain-like"/>
    <property type="match status" value="1"/>
</dbReference>
<dbReference type="FunFam" id="3.40.225.10:FF:000009">
    <property type="entry name" value="Class II aldolase/adducin N-terminal"/>
    <property type="match status" value="1"/>
</dbReference>
<keyword evidence="4" id="KW-1185">Reference proteome</keyword>
<organism evidence="3 4">
    <name type="scientific">Pseudogymnoascus verrucosus</name>
    <dbReference type="NCBI Taxonomy" id="342668"/>
    <lineage>
        <taxon>Eukaryota</taxon>
        <taxon>Fungi</taxon>
        <taxon>Dikarya</taxon>
        <taxon>Ascomycota</taxon>
        <taxon>Pezizomycotina</taxon>
        <taxon>Leotiomycetes</taxon>
        <taxon>Thelebolales</taxon>
        <taxon>Thelebolaceae</taxon>
        <taxon>Pseudogymnoascus</taxon>
    </lineage>
</organism>
<proteinExistence type="predicted"/>
<feature type="compositionally biased region" description="Polar residues" evidence="1">
    <location>
        <begin position="28"/>
        <end position="37"/>
    </location>
</feature>
<dbReference type="OrthoDB" id="3238794at2759"/>
<name>A0A1B8GR24_9PEZI</name>
<reference evidence="3 4" key="1">
    <citation type="submission" date="2016-03" db="EMBL/GenBank/DDBJ databases">
        <title>Comparative genomics of Pseudogymnoascus destructans, the fungus causing white-nose syndrome of bats.</title>
        <authorList>
            <person name="Palmer J.M."/>
            <person name="Drees K.P."/>
            <person name="Foster J.T."/>
            <person name="Lindner D.L."/>
        </authorList>
    </citation>
    <scope>NUCLEOTIDE SEQUENCE [LARGE SCALE GENOMIC DNA]</scope>
    <source>
        <strain evidence="3 4">UAMH 10579</strain>
    </source>
</reference>
<dbReference type="PANTHER" id="PTHR10672:SF39">
    <property type="entry name" value="CLASS II ALDOLASE_ADDUCIN N-TERMINAL DOMAIN-CONTAINING PROTEIN"/>
    <property type="match status" value="1"/>
</dbReference>
<dbReference type="STRING" id="342668.A0A1B8GR24"/>
<accession>A0A1B8GR24</accession>
<dbReference type="AlphaFoldDB" id="A0A1B8GR24"/>
<evidence type="ECO:0000313" key="3">
    <source>
        <dbReference type="EMBL" id="OBT98286.1"/>
    </source>
</evidence>
<dbReference type="SMART" id="SM01007">
    <property type="entry name" value="Aldolase_II"/>
    <property type="match status" value="1"/>
</dbReference>
<dbReference type="GO" id="GO:0051015">
    <property type="term" value="F:actin filament binding"/>
    <property type="evidence" value="ECO:0007669"/>
    <property type="project" value="TreeGrafter"/>
</dbReference>
<feature type="region of interest" description="Disordered" evidence="1">
    <location>
        <begin position="1"/>
        <end position="37"/>
    </location>
</feature>
<dbReference type="Proteomes" id="UP000091956">
    <property type="component" value="Unassembled WGS sequence"/>
</dbReference>
<feature type="compositionally biased region" description="Low complexity" evidence="1">
    <location>
        <begin position="1"/>
        <end position="12"/>
    </location>
</feature>
<dbReference type="InterPro" id="IPR001303">
    <property type="entry name" value="Aldolase_II/adducin_N"/>
</dbReference>